<feature type="signal peptide" evidence="2">
    <location>
        <begin position="1"/>
        <end position="20"/>
    </location>
</feature>
<evidence type="ECO:0000256" key="2">
    <source>
        <dbReference type="SAM" id="SignalP"/>
    </source>
</evidence>
<reference evidence="3 4" key="1">
    <citation type="journal article" date="2020" name="Mol. Biol. Evol.">
        <title>Distinct Expression and Methylation Patterns for Genes with Different Fates following a Single Whole-Genome Duplication in Flowering Plants.</title>
        <authorList>
            <person name="Shi T."/>
            <person name="Rahmani R.S."/>
            <person name="Gugger P.F."/>
            <person name="Wang M."/>
            <person name="Li H."/>
            <person name="Zhang Y."/>
            <person name="Li Z."/>
            <person name="Wang Q."/>
            <person name="Van de Peer Y."/>
            <person name="Marchal K."/>
            <person name="Chen J."/>
        </authorList>
    </citation>
    <scope>NUCLEOTIDE SEQUENCE [LARGE SCALE GENOMIC DNA]</scope>
    <source>
        <tissue evidence="3">Leaf</tissue>
    </source>
</reference>
<organism evidence="3 4">
    <name type="scientific">Nelumbo nucifera</name>
    <name type="common">Sacred lotus</name>
    <dbReference type="NCBI Taxonomy" id="4432"/>
    <lineage>
        <taxon>Eukaryota</taxon>
        <taxon>Viridiplantae</taxon>
        <taxon>Streptophyta</taxon>
        <taxon>Embryophyta</taxon>
        <taxon>Tracheophyta</taxon>
        <taxon>Spermatophyta</taxon>
        <taxon>Magnoliopsida</taxon>
        <taxon>Proteales</taxon>
        <taxon>Nelumbonaceae</taxon>
        <taxon>Nelumbo</taxon>
    </lineage>
</organism>
<evidence type="ECO:0000313" key="3">
    <source>
        <dbReference type="EMBL" id="DAD19803.1"/>
    </source>
</evidence>
<evidence type="ECO:0000256" key="1">
    <source>
        <dbReference type="SAM" id="MobiDB-lite"/>
    </source>
</evidence>
<dbReference type="AlphaFoldDB" id="A0A822XJC4"/>
<proteinExistence type="predicted"/>
<protein>
    <submittedName>
        <fullName evidence="3">Uncharacterized protein</fullName>
    </submittedName>
</protein>
<keyword evidence="2" id="KW-0732">Signal</keyword>
<accession>A0A822XJC4</accession>
<keyword evidence="4" id="KW-1185">Reference proteome</keyword>
<dbReference type="Proteomes" id="UP000607653">
    <property type="component" value="Unassembled WGS sequence"/>
</dbReference>
<evidence type="ECO:0000313" key="4">
    <source>
        <dbReference type="Proteomes" id="UP000607653"/>
    </source>
</evidence>
<feature type="region of interest" description="Disordered" evidence="1">
    <location>
        <begin position="42"/>
        <end position="66"/>
    </location>
</feature>
<sequence length="66" mass="7223">MRASVVLIILFSIMLQLAATRPLGSDDEWLKKEDIVIQLQSLQRGPVPPSRPSCNTNLGGRPCPPP</sequence>
<feature type="chain" id="PRO_5032581198" evidence="2">
    <location>
        <begin position="21"/>
        <end position="66"/>
    </location>
</feature>
<comment type="caution">
    <text evidence="3">The sequence shown here is derived from an EMBL/GenBank/DDBJ whole genome shotgun (WGS) entry which is preliminary data.</text>
</comment>
<name>A0A822XJC4_NELNU</name>
<gene>
    <name evidence="3" type="ORF">HUJ06_021266</name>
</gene>
<dbReference type="EMBL" id="DUZY01000001">
    <property type="protein sequence ID" value="DAD19803.1"/>
    <property type="molecule type" value="Genomic_DNA"/>
</dbReference>